<dbReference type="Proteomes" id="UP000315400">
    <property type="component" value="Unassembled WGS sequence"/>
</dbReference>
<evidence type="ECO:0000256" key="5">
    <source>
        <dbReference type="ARBA" id="ARBA00022989"/>
    </source>
</evidence>
<comment type="subcellular location">
    <subcellularLocation>
        <location evidence="1">Cell membrane</location>
        <topology evidence="1">Multi-pass membrane protein</topology>
    </subcellularLocation>
</comment>
<sequence>MTGFFLVLGVAAGALLAYRQGLPAVVEALFGAGELMLIVLPLVVIAVLMAAYAQALIPRDLAERWLGRGAGLKGIGLATLAGAVTPGGPFMAFPLVLGLRGVGASLPICTTYLTAWSVLGIQRVLIWELPFFGLDFVVLRLLVSLPLPLIAGLLTQWLTEPDGV</sequence>
<dbReference type="Pfam" id="PF03773">
    <property type="entry name" value="ArsP_1"/>
    <property type="match status" value="1"/>
</dbReference>
<feature type="transmembrane region" description="Helical" evidence="7">
    <location>
        <begin position="137"/>
        <end position="158"/>
    </location>
</feature>
<dbReference type="GO" id="GO:0005886">
    <property type="term" value="C:plasma membrane"/>
    <property type="evidence" value="ECO:0007669"/>
    <property type="project" value="UniProtKB-SubCell"/>
</dbReference>
<evidence type="ECO:0008006" key="10">
    <source>
        <dbReference type="Google" id="ProtNLM"/>
    </source>
</evidence>
<dbReference type="InterPro" id="IPR005524">
    <property type="entry name" value="DUF318"/>
</dbReference>
<evidence type="ECO:0000256" key="4">
    <source>
        <dbReference type="ARBA" id="ARBA00022692"/>
    </source>
</evidence>
<gene>
    <name evidence="8" type="ORF">FKY71_02255</name>
</gene>
<feature type="transmembrane region" description="Helical" evidence="7">
    <location>
        <begin position="35"/>
        <end position="53"/>
    </location>
</feature>
<evidence type="ECO:0000256" key="6">
    <source>
        <dbReference type="ARBA" id="ARBA00023136"/>
    </source>
</evidence>
<dbReference type="EMBL" id="VIFK01000007">
    <property type="protein sequence ID" value="TQF00656.1"/>
    <property type="molecule type" value="Genomic_DNA"/>
</dbReference>
<dbReference type="AlphaFoldDB" id="A0A540VV65"/>
<dbReference type="STRING" id="1260251.SPISAL_05275"/>
<keyword evidence="3" id="KW-1003">Cell membrane</keyword>
<comment type="caution">
    <text evidence="8">The sequence shown here is derived from an EMBL/GenBank/DDBJ whole genome shotgun (WGS) entry which is preliminary data.</text>
</comment>
<evidence type="ECO:0000256" key="1">
    <source>
        <dbReference type="ARBA" id="ARBA00004651"/>
    </source>
</evidence>
<evidence type="ECO:0000256" key="7">
    <source>
        <dbReference type="SAM" id="Phobius"/>
    </source>
</evidence>
<proteinExistence type="inferred from homology"/>
<evidence type="ECO:0000256" key="2">
    <source>
        <dbReference type="ARBA" id="ARBA00006386"/>
    </source>
</evidence>
<accession>A0A540VV65</accession>
<comment type="similarity">
    <text evidence="2">Belongs to the UPF0718 family.</text>
</comment>
<organism evidence="8 9">
    <name type="scientific">Spiribacter salinus</name>
    <dbReference type="NCBI Taxonomy" id="1335746"/>
    <lineage>
        <taxon>Bacteria</taxon>
        <taxon>Pseudomonadati</taxon>
        <taxon>Pseudomonadota</taxon>
        <taxon>Gammaproteobacteria</taxon>
        <taxon>Chromatiales</taxon>
        <taxon>Ectothiorhodospiraceae</taxon>
        <taxon>Spiribacter</taxon>
    </lineage>
</organism>
<keyword evidence="4 7" id="KW-0812">Transmembrane</keyword>
<name>A0A540VV65_9GAMM</name>
<evidence type="ECO:0000313" key="9">
    <source>
        <dbReference type="Proteomes" id="UP000315400"/>
    </source>
</evidence>
<keyword evidence="6 7" id="KW-0472">Membrane</keyword>
<feature type="transmembrane region" description="Helical" evidence="7">
    <location>
        <begin position="104"/>
        <end position="125"/>
    </location>
</feature>
<reference evidence="8 9" key="1">
    <citation type="submission" date="2019-06" db="EMBL/GenBank/DDBJ databases">
        <title>Metagenome assembled Genome of Spiribacter salinus SL48-SHIP from the microbial mat of Salt Lake 48 (Novosibirsk region, Russia).</title>
        <authorList>
            <person name="Shipova A."/>
            <person name="Rozanov A.S."/>
            <person name="Bryanskaya A.V."/>
            <person name="Peltek S.E."/>
        </authorList>
    </citation>
    <scope>NUCLEOTIDE SEQUENCE [LARGE SCALE GENOMIC DNA]</scope>
    <source>
        <strain evidence="8">SL48-SHIP-2</strain>
    </source>
</reference>
<protein>
    <recommendedName>
        <fullName evidence="10">Permease</fullName>
    </recommendedName>
</protein>
<evidence type="ECO:0000313" key="8">
    <source>
        <dbReference type="EMBL" id="TQF00656.1"/>
    </source>
</evidence>
<evidence type="ECO:0000256" key="3">
    <source>
        <dbReference type="ARBA" id="ARBA00022475"/>
    </source>
</evidence>
<keyword evidence="5 7" id="KW-1133">Transmembrane helix</keyword>